<reference evidence="1 2" key="1">
    <citation type="journal article" date="2015" name="Genome Announc.">
        <title>Expanding the biotechnology potential of lactobacilli through comparative genomics of 213 strains and associated genera.</title>
        <authorList>
            <person name="Sun Z."/>
            <person name="Harris H.M."/>
            <person name="McCann A."/>
            <person name="Guo C."/>
            <person name="Argimon S."/>
            <person name="Zhang W."/>
            <person name="Yang X."/>
            <person name="Jeffery I.B."/>
            <person name="Cooney J.C."/>
            <person name="Kagawa T.F."/>
            <person name="Liu W."/>
            <person name="Song Y."/>
            <person name="Salvetti E."/>
            <person name="Wrobel A."/>
            <person name="Rasinkangas P."/>
            <person name="Parkhill J."/>
            <person name="Rea M.C."/>
            <person name="O'Sullivan O."/>
            <person name="Ritari J."/>
            <person name="Douillard F.P."/>
            <person name="Paul Ross R."/>
            <person name="Yang R."/>
            <person name="Briner A.E."/>
            <person name="Felis G.E."/>
            <person name="de Vos W.M."/>
            <person name="Barrangou R."/>
            <person name="Klaenhammer T.R."/>
            <person name="Caufield P.W."/>
            <person name="Cui Y."/>
            <person name="Zhang H."/>
            <person name="O'Toole P.W."/>
        </authorList>
    </citation>
    <scope>NUCLEOTIDE SEQUENCE [LARGE SCALE GENOMIC DNA]</scope>
    <source>
        <strain evidence="1 2">DSM 20001</strain>
    </source>
</reference>
<dbReference type="EMBL" id="AZCN01000032">
    <property type="protein sequence ID" value="KRK16430.1"/>
    <property type="molecule type" value="Genomic_DNA"/>
</dbReference>
<name>A0A0R1F4E0_9LACO</name>
<dbReference type="SUPFAM" id="SSF88946">
    <property type="entry name" value="Sigma2 domain of RNA polymerase sigma factors"/>
    <property type="match status" value="1"/>
</dbReference>
<dbReference type="eggNOG" id="COG1595">
    <property type="taxonomic scope" value="Bacteria"/>
</dbReference>
<evidence type="ECO:0000313" key="1">
    <source>
        <dbReference type="EMBL" id="KRK16430.1"/>
    </source>
</evidence>
<dbReference type="GO" id="GO:0006352">
    <property type="term" value="P:DNA-templated transcription initiation"/>
    <property type="evidence" value="ECO:0007669"/>
    <property type="project" value="InterPro"/>
</dbReference>
<proteinExistence type="predicted"/>
<accession>A0A0R1F4E0</accession>
<dbReference type="InterPro" id="IPR013325">
    <property type="entry name" value="RNA_pol_sigma_r2"/>
</dbReference>
<organism evidence="1 2">
    <name type="scientific">Loigolactobacillus coryniformis subsp. coryniformis KCTC 3167 = DSM 20001</name>
    <dbReference type="NCBI Taxonomy" id="913848"/>
    <lineage>
        <taxon>Bacteria</taxon>
        <taxon>Bacillati</taxon>
        <taxon>Bacillota</taxon>
        <taxon>Bacilli</taxon>
        <taxon>Lactobacillales</taxon>
        <taxon>Lactobacillaceae</taxon>
        <taxon>Loigolactobacillus</taxon>
    </lineage>
</organism>
<evidence type="ECO:0000313" key="2">
    <source>
        <dbReference type="Proteomes" id="UP000051181"/>
    </source>
</evidence>
<sequence>MKKMDKNELSRLISAAAAGDSNAFEHLFYLYRPMLKKIQQQYYLYELDDDDWDQEARIVCFQAAQHYRRDTRLTFGRYYQRCLLCRVYTLIRHQNAKKRQIDRHTVSLEVDDIKQRLEAEGTLQTVNWSMIRASAPDFISQLSELERFVFYRQLTAGFEWTSNSDDNEITEVQVRNALERCRRKLKRYLADHVLM</sequence>
<dbReference type="Proteomes" id="UP000051181">
    <property type="component" value="Unassembled WGS sequence"/>
</dbReference>
<dbReference type="AlphaFoldDB" id="A0A0R1F4E0"/>
<gene>
    <name evidence="1" type="ORF">FD22_GL001251</name>
</gene>
<dbReference type="GO" id="GO:0003700">
    <property type="term" value="F:DNA-binding transcription factor activity"/>
    <property type="evidence" value="ECO:0007669"/>
    <property type="project" value="InterPro"/>
</dbReference>
<comment type="caution">
    <text evidence="1">The sequence shown here is derived from an EMBL/GenBank/DDBJ whole genome shotgun (WGS) entry which is preliminary data.</text>
</comment>
<dbReference type="Gene3D" id="1.10.1740.10">
    <property type="match status" value="1"/>
</dbReference>
<protein>
    <submittedName>
        <fullName evidence="1">RNA polymerase factor sigma-70</fullName>
    </submittedName>
</protein>
<dbReference type="PATRIC" id="fig|913848.6.peg.1289"/>